<dbReference type="SUPFAM" id="SSF103088">
    <property type="entry name" value="OmpA-like"/>
    <property type="match status" value="1"/>
</dbReference>
<evidence type="ECO:0000256" key="7">
    <source>
        <dbReference type="PROSITE-ProRule" id="PRU00473"/>
    </source>
</evidence>
<evidence type="ECO:0000256" key="9">
    <source>
        <dbReference type="SAM" id="Phobius"/>
    </source>
</evidence>
<dbReference type="Pfam" id="PF13677">
    <property type="entry name" value="MotB_plug"/>
    <property type="match status" value="1"/>
</dbReference>
<dbReference type="Proteomes" id="UP001410394">
    <property type="component" value="Unassembled WGS sequence"/>
</dbReference>
<dbReference type="EMBL" id="JBDIVE010000002">
    <property type="protein sequence ID" value="MEN3067670.1"/>
    <property type="molecule type" value="Genomic_DNA"/>
</dbReference>
<evidence type="ECO:0000256" key="2">
    <source>
        <dbReference type="ARBA" id="ARBA00008914"/>
    </source>
</evidence>
<keyword evidence="12" id="KW-1185">Reference proteome</keyword>
<keyword evidence="11" id="KW-0966">Cell projection</keyword>
<feature type="region of interest" description="Disordered" evidence="8">
    <location>
        <begin position="312"/>
        <end position="345"/>
    </location>
</feature>
<feature type="transmembrane region" description="Helical" evidence="9">
    <location>
        <begin position="28"/>
        <end position="47"/>
    </location>
</feature>
<evidence type="ECO:0000256" key="6">
    <source>
        <dbReference type="ARBA" id="ARBA00023136"/>
    </source>
</evidence>
<evidence type="ECO:0000256" key="4">
    <source>
        <dbReference type="ARBA" id="ARBA00022692"/>
    </source>
</evidence>
<keyword evidence="5 9" id="KW-1133">Transmembrane helix</keyword>
<comment type="subcellular location">
    <subcellularLocation>
        <location evidence="1">Cell membrane</location>
        <topology evidence="1">Single-pass membrane protein</topology>
    </subcellularLocation>
</comment>
<feature type="domain" description="OmpA-like" evidence="10">
    <location>
        <begin position="184"/>
        <end position="304"/>
    </location>
</feature>
<reference evidence="11 12" key="1">
    <citation type="journal article" date="2018" name="Int. J. Syst. Evol. Microbiol.">
        <title>Uliginosibacterium sediminicola sp. nov., isolated from freshwater sediment.</title>
        <authorList>
            <person name="Hwang W.M."/>
            <person name="Kim S.M."/>
            <person name="Kang K."/>
            <person name="Ahn T.Y."/>
        </authorList>
    </citation>
    <scope>NUCLEOTIDE SEQUENCE [LARGE SCALE GENOMIC DNA]</scope>
    <source>
        <strain evidence="11 12">M1-21</strain>
    </source>
</reference>
<dbReference type="InterPro" id="IPR006665">
    <property type="entry name" value="OmpA-like"/>
</dbReference>
<keyword evidence="11" id="KW-0969">Cilium</keyword>
<keyword evidence="11" id="KW-0282">Flagellum</keyword>
<evidence type="ECO:0000256" key="8">
    <source>
        <dbReference type="SAM" id="MobiDB-lite"/>
    </source>
</evidence>
<dbReference type="Gene3D" id="3.30.1330.60">
    <property type="entry name" value="OmpA-like domain"/>
    <property type="match status" value="1"/>
</dbReference>
<proteinExistence type="inferred from homology"/>
<dbReference type="RefSeq" id="WP_345918440.1">
    <property type="nucleotide sequence ID" value="NZ_JBDIVE010000002.1"/>
</dbReference>
<dbReference type="CDD" id="cd07185">
    <property type="entry name" value="OmpA_C-like"/>
    <property type="match status" value="1"/>
</dbReference>
<evidence type="ECO:0000256" key="1">
    <source>
        <dbReference type="ARBA" id="ARBA00004162"/>
    </source>
</evidence>
<keyword evidence="4 9" id="KW-0812">Transmembrane</keyword>
<gene>
    <name evidence="11" type="primary">motB</name>
    <name evidence="11" type="ORF">ABDB84_04200</name>
</gene>
<dbReference type="PANTHER" id="PTHR30329:SF21">
    <property type="entry name" value="LIPOPROTEIN YIAD-RELATED"/>
    <property type="match status" value="1"/>
</dbReference>
<dbReference type="Pfam" id="PF00691">
    <property type="entry name" value="OmpA"/>
    <property type="match status" value="1"/>
</dbReference>
<sequence>MADNNQQPIVVKRIKKGGGGAHGGAWKIAYADFVTAMMAFFLLMWLLGSTTQGDLKGIADFFQSPLKLSLNGGRGTGAASSPIEGGGKDLTRAVGDVANSNFKEKRSAAKVMVTPPEMQQKDSTKFLQSDGAAALKLQMTAEAERIERSKMQELKARIEAMVEASPTLRQIKRQLLLDMTPDGLRVQIVDEKNRPMFDSASAELKSYTREILRALAPELNRFGNRLSIAGHTDAAQFPGGATGFTNWELSANRANACRRELVLGGLESDKIVRVTGLAATIPLDRNDPYSPTNRRISIVVLNKRAEDVLLHEGQTPDTTEPQALSPSADSSVVAGEAPREKTRIK</sequence>
<dbReference type="NCBIfam" id="NF006548">
    <property type="entry name" value="PRK09041.1"/>
    <property type="match status" value="1"/>
</dbReference>
<name>A0ABU9YVC1_9RHOO</name>
<dbReference type="PANTHER" id="PTHR30329">
    <property type="entry name" value="STATOR ELEMENT OF FLAGELLAR MOTOR COMPLEX"/>
    <property type="match status" value="1"/>
</dbReference>
<evidence type="ECO:0000259" key="10">
    <source>
        <dbReference type="PROSITE" id="PS51123"/>
    </source>
</evidence>
<keyword evidence="6 7" id="KW-0472">Membrane</keyword>
<comment type="caution">
    <text evidence="11">The sequence shown here is derived from an EMBL/GenBank/DDBJ whole genome shotgun (WGS) entry which is preliminary data.</text>
</comment>
<evidence type="ECO:0000313" key="12">
    <source>
        <dbReference type="Proteomes" id="UP001410394"/>
    </source>
</evidence>
<evidence type="ECO:0000313" key="11">
    <source>
        <dbReference type="EMBL" id="MEN3067670.1"/>
    </source>
</evidence>
<dbReference type="PROSITE" id="PS51123">
    <property type="entry name" value="OMPA_2"/>
    <property type="match status" value="1"/>
</dbReference>
<dbReference type="InterPro" id="IPR025713">
    <property type="entry name" value="MotB-like_N_dom"/>
</dbReference>
<protein>
    <submittedName>
        <fullName evidence="11">Flagellar motor protein MotB</fullName>
    </submittedName>
</protein>
<dbReference type="InterPro" id="IPR036737">
    <property type="entry name" value="OmpA-like_sf"/>
</dbReference>
<comment type="similarity">
    <text evidence="2">Belongs to the MotB family.</text>
</comment>
<keyword evidence="3" id="KW-1003">Cell membrane</keyword>
<accession>A0ABU9YVC1</accession>
<dbReference type="InterPro" id="IPR050330">
    <property type="entry name" value="Bact_OuterMem_StrucFunc"/>
</dbReference>
<feature type="compositionally biased region" description="Polar residues" evidence="8">
    <location>
        <begin position="315"/>
        <end position="330"/>
    </location>
</feature>
<evidence type="ECO:0000256" key="3">
    <source>
        <dbReference type="ARBA" id="ARBA00022475"/>
    </source>
</evidence>
<organism evidence="11 12">
    <name type="scientific">Uliginosibacterium sediminicola</name>
    <dbReference type="NCBI Taxonomy" id="2024550"/>
    <lineage>
        <taxon>Bacteria</taxon>
        <taxon>Pseudomonadati</taxon>
        <taxon>Pseudomonadota</taxon>
        <taxon>Betaproteobacteria</taxon>
        <taxon>Rhodocyclales</taxon>
        <taxon>Zoogloeaceae</taxon>
        <taxon>Uliginosibacterium</taxon>
    </lineage>
</organism>
<evidence type="ECO:0000256" key="5">
    <source>
        <dbReference type="ARBA" id="ARBA00022989"/>
    </source>
</evidence>